<accession>A0AAV6XQP1</accession>
<evidence type="ECO:0000259" key="8">
    <source>
        <dbReference type="Pfam" id="PF00892"/>
    </source>
</evidence>
<dbReference type="SUPFAM" id="SSF103481">
    <property type="entry name" value="Multidrug resistance efflux transporter EmrE"/>
    <property type="match status" value="2"/>
</dbReference>
<dbReference type="Proteomes" id="UP000826271">
    <property type="component" value="Unassembled WGS sequence"/>
</dbReference>
<feature type="transmembrane region" description="Helical" evidence="6">
    <location>
        <begin position="220"/>
        <end position="239"/>
    </location>
</feature>
<feature type="transmembrane region" description="Helical" evidence="6">
    <location>
        <begin position="285"/>
        <end position="305"/>
    </location>
</feature>
<feature type="transmembrane region" description="Helical" evidence="6">
    <location>
        <begin position="108"/>
        <end position="126"/>
    </location>
</feature>
<feature type="transmembrane region" description="Helical" evidence="6">
    <location>
        <begin position="188"/>
        <end position="208"/>
    </location>
</feature>
<evidence type="ECO:0000256" key="3">
    <source>
        <dbReference type="ARBA" id="ARBA00022692"/>
    </source>
</evidence>
<feature type="transmembrane region" description="Helical" evidence="6">
    <location>
        <begin position="254"/>
        <end position="278"/>
    </location>
</feature>
<feature type="transmembrane region" description="Helical" evidence="6">
    <location>
        <begin position="311"/>
        <end position="331"/>
    </location>
</feature>
<organism evidence="9 10">
    <name type="scientific">Buddleja alternifolia</name>
    <dbReference type="NCBI Taxonomy" id="168488"/>
    <lineage>
        <taxon>Eukaryota</taxon>
        <taxon>Viridiplantae</taxon>
        <taxon>Streptophyta</taxon>
        <taxon>Embryophyta</taxon>
        <taxon>Tracheophyta</taxon>
        <taxon>Spermatophyta</taxon>
        <taxon>Magnoliopsida</taxon>
        <taxon>eudicotyledons</taxon>
        <taxon>Gunneridae</taxon>
        <taxon>Pentapetalae</taxon>
        <taxon>asterids</taxon>
        <taxon>lamiids</taxon>
        <taxon>Lamiales</taxon>
        <taxon>Scrophulariaceae</taxon>
        <taxon>Buddlejeae</taxon>
        <taxon>Buddleja</taxon>
    </lineage>
</organism>
<evidence type="ECO:0000313" key="10">
    <source>
        <dbReference type="Proteomes" id="UP000826271"/>
    </source>
</evidence>
<dbReference type="InterPro" id="IPR037185">
    <property type="entry name" value="EmrE-like"/>
</dbReference>
<dbReference type="EMBL" id="WHWC01000004">
    <property type="protein sequence ID" value="KAG8384798.1"/>
    <property type="molecule type" value="Genomic_DNA"/>
</dbReference>
<dbReference type="InterPro" id="IPR030184">
    <property type="entry name" value="WAT1-related"/>
</dbReference>
<dbReference type="GO" id="GO:0022857">
    <property type="term" value="F:transmembrane transporter activity"/>
    <property type="evidence" value="ECO:0007669"/>
    <property type="project" value="InterPro"/>
</dbReference>
<dbReference type="InterPro" id="IPR000620">
    <property type="entry name" value="EamA_dom"/>
</dbReference>
<feature type="domain" description="EamA" evidence="8">
    <location>
        <begin position="28"/>
        <end position="153"/>
    </location>
</feature>
<name>A0AAV6XQP1_9LAMI</name>
<feature type="transmembrane region" description="Helical" evidence="6">
    <location>
        <begin position="39"/>
        <end position="61"/>
    </location>
</feature>
<dbReference type="PANTHER" id="PTHR31218">
    <property type="entry name" value="WAT1-RELATED PROTEIN"/>
    <property type="match status" value="1"/>
</dbReference>
<feature type="transmembrane region" description="Helical" evidence="6">
    <location>
        <begin position="68"/>
        <end position="88"/>
    </location>
</feature>
<protein>
    <recommendedName>
        <fullName evidence="6">WAT1-related protein</fullName>
    </recommendedName>
</protein>
<feature type="region of interest" description="Disordered" evidence="7">
    <location>
        <begin position="340"/>
        <end position="371"/>
    </location>
</feature>
<comment type="subcellular location">
    <subcellularLocation>
        <location evidence="1 6">Membrane</location>
        <topology evidence="1 6">Multi-pass membrane protein</topology>
    </subcellularLocation>
</comment>
<keyword evidence="5 6" id="KW-0472">Membrane</keyword>
<keyword evidence="10" id="KW-1185">Reference proteome</keyword>
<dbReference type="GO" id="GO:0016020">
    <property type="term" value="C:membrane"/>
    <property type="evidence" value="ECO:0007669"/>
    <property type="project" value="UniProtKB-SubCell"/>
</dbReference>
<evidence type="ECO:0000256" key="7">
    <source>
        <dbReference type="SAM" id="MobiDB-lite"/>
    </source>
</evidence>
<keyword evidence="4 6" id="KW-1133">Transmembrane helix</keyword>
<comment type="similarity">
    <text evidence="2 6">Belongs to the drug/metabolite transporter (DMT) superfamily. Plant drug/metabolite exporter (P-DME) (TC 2.A.7.4) family.</text>
</comment>
<dbReference type="Pfam" id="PF00892">
    <property type="entry name" value="EamA"/>
    <property type="match status" value="1"/>
</dbReference>
<gene>
    <name evidence="9" type="ORF">BUALT_Bualt04G0155900</name>
</gene>
<evidence type="ECO:0000256" key="5">
    <source>
        <dbReference type="ARBA" id="ARBA00023136"/>
    </source>
</evidence>
<evidence type="ECO:0000256" key="2">
    <source>
        <dbReference type="ARBA" id="ARBA00007635"/>
    </source>
</evidence>
<comment type="caution">
    <text evidence="9">The sequence shown here is derived from an EMBL/GenBank/DDBJ whole genome shotgun (WGS) entry which is preliminary data.</text>
</comment>
<evidence type="ECO:0000313" key="9">
    <source>
        <dbReference type="EMBL" id="KAG8384798.1"/>
    </source>
</evidence>
<evidence type="ECO:0000256" key="1">
    <source>
        <dbReference type="ARBA" id="ARBA00004141"/>
    </source>
</evidence>
<keyword evidence="3 6" id="KW-0812">Transmembrane</keyword>
<proteinExistence type="inferred from homology"/>
<sequence>MAGGRYFVREVVPLAAMLTAETANVGSNILYKAAVTKGLSYHVFMAYSYAVSVIVLLPLSYLFHRKTVLPPFSIGVLGKLFMLGFLGFPGQYLGYIGIKYSSPTVGSAMSNLIPAFTFFLAVLFRMEKLKVRSLSSQAKIFGALASISGALVVVLYDGPIVITGRDGNLHSPIFSIILHTISSSRSKWILGGALLAAAYIIASFWYILQAMFIKEYPAELVFILFYNLSGFILAVPIGIASEPHLSSWIVPADIRLVACLFSGLVGSAAFTLVIHAWCLHKKGPVYVAFFKPLSIAITAIFGVIFLGDYLYLGSVIGSVIISMGFYTVMWAKFKEEISETSDEDEDNRLESSNSDAIVPLLKHSTNENAGA</sequence>
<evidence type="ECO:0000256" key="4">
    <source>
        <dbReference type="ARBA" id="ARBA00022989"/>
    </source>
</evidence>
<dbReference type="AlphaFoldDB" id="A0AAV6XQP1"/>
<feature type="transmembrane region" description="Helical" evidence="6">
    <location>
        <begin position="138"/>
        <end position="156"/>
    </location>
</feature>
<reference evidence="9" key="1">
    <citation type="submission" date="2019-10" db="EMBL/GenBank/DDBJ databases">
        <authorList>
            <person name="Zhang R."/>
            <person name="Pan Y."/>
            <person name="Wang J."/>
            <person name="Ma R."/>
            <person name="Yu S."/>
        </authorList>
    </citation>
    <scope>NUCLEOTIDE SEQUENCE</scope>
    <source>
        <strain evidence="9">LA-IB0</strain>
        <tissue evidence="9">Leaf</tissue>
    </source>
</reference>
<evidence type="ECO:0000256" key="6">
    <source>
        <dbReference type="RuleBase" id="RU363077"/>
    </source>
</evidence>